<organism evidence="1">
    <name type="scientific">marine sediment metagenome</name>
    <dbReference type="NCBI Taxonomy" id="412755"/>
    <lineage>
        <taxon>unclassified sequences</taxon>
        <taxon>metagenomes</taxon>
        <taxon>ecological metagenomes</taxon>
    </lineage>
</organism>
<evidence type="ECO:0000313" key="1">
    <source>
        <dbReference type="EMBL" id="KKL56131.1"/>
    </source>
</evidence>
<dbReference type="EMBL" id="LAZR01030601">
    <property type="protein sequence ID" value="KKL56131.1"/>
    <property type="molecule type" value="Genomic_DNA"/>
</dbReference>
<sequence>MKKVLKKFPKGTDLRYADWDHFAIWGDWMARVDRPHISLYSSDDFDAELQARRYVVYLTDIPADPKLLGVGFSFKYGNRSIYEQPFYYRPRPTWMRADTGHMKEPVDYWVIVKKFSDLSDSEDSAVLRLLEEKNYIEIRKYHLTKTKWAKLLTMSFPATQDLEDYEMGNAADEAVGAVAWNQNRERSYETYSEQPFWDQIPGVYTTTRKGRIKWVISRKPSKKGL</sequence>
<protein>
    <submittedName>
        <fullName evidence="1">Uncharacterized protein</fullName>
    </submittedName>
</protein>
<dbReference type="AlphaFoldDB" id="A0A0F9DQQ9"/>
<gene>
    <name evidence="1" type="ORF">LCGC14_2248490</name>
</gene>
<accession>A0A0F9DQQ9</accession>
<comment type="caution">
    <text evidence="1">The sequence shown here is derived from an EMBL/GenBank/DDBJ whole genome shotgun (WGS) entry which is preliminary data.</text>
</comment>
<reference evidence="1" key="1">
    <citation type="journal article" date="2015" name="Nature">
        <title>Complex archaea that bridge the gap between prokaryotes and eukaryotes.</title>
        <authorList>
            <person name="Spang A."/>
            <person name="Saw J.H."/>
            <person name="Jorgensen S.L."/>
            <person name="Zaremba-Niedzwiedzka K."/>
            <person name="Martijn J."/>
            <person name="Lind A.E."/>
            <person name="van Eijk R."/>
            <person name="Schleper C."/>
            <person name="Guy L."/>
            <person name="Ettema T.J."/>
        </authorList>
    </citation>
    <scope>NUCLEOTIDE SEQUENCE</scope>
</reference>
<proteinExistence type="predicted"/>
<name>A0A0F9DQQ9_9ZZZZ</name>